<dbReference type="EMBL" id="JAIOIV010000133">
    <property type="protein sequence ID" value="MBZ0158043.1"/>
    <property type="molecule type" value="Genomic_DNA"/>
</dbReference>
<reference evidence="2" key="1">
    <citation type="journal article" date="2021" name="bioRxiv">
        <title>Unraveling nitrogen, sulfur and carbon metabolic pathways and microbial community transcriptional responses to substrate deprivation and toxicity stresses in a bioreactor mimicking anoxic brackish coastal sediment conditions.</title>
        <authorList>
            <person name="Martins P.D."/>
            <person name="Echeveste M.J."/>
            <person name="Arshad A."/>
            <person name="Kurth J."/>
            <person name="Ouboter H."/>
            <person name="Jetten M.S.M."/>
            <person name="Welte C.U."/>
        </authorList>
    </citation>
    <scope>NUCLEOTIDE SEQUENCE</scope>
    <source>
        <strain evidence="2">MAG_39</strain>
    </source>
</reference>
<comment type="caution">
    <text evidence="2">The sequence shown here is derived from an EMBL/GenBank/DDBJ whole genome shotgun (WGS) entry which is preliminary data.</text>
</comment>
<proteinExistence type="predicted"/>
<organism evidence="2 3">
    <name type="scientific">Candidatus Nitrobium versatile</name>
    <dbReference type="NCBI Taxonomy" id="2884831"/>
    <lineage>
        <taxon>Bacteria</taxon>
        <taxon>Pseudomonadati</taxon>
        <taxon>Nitrospirota</taxon>
        <taxon>Nitrospiria</taxon>
        <taxon>Nitrospirales</taxon>
        <taxon>Nitrospiraceae</taxon>
        <taxon>Candidatus Nitrobium</taxon>
    </lineage>
</organism>
<feature type="chain" id="PRO_5037282097" evidence="1">
    <location>
        <begin position="23"/>
        <end position="73"/>
    </location>
</feature>
<evidence type="ECO:0000256" key="1">
    <source>
        <dbReference type="SAM" id="SignalP"/>
    </source>
</evidence>
<keyword evidence="1" id="KW-0732">Signal</keyword>
<name>A0A953M310_9BACT</name>
<accession>A0A953M310</accession>
<evidence type="ECO:0000313" key="3">
    <source>
        <dbReference type="Proteomes" id="UP000705867"/>
    </source>
</evidence>
<dbReference type="Proteomes" id="UP000705867">
    <property type="component" value="Unassembled WGS sequence"/>
</dbReference>
<sequence length="73" mass="7838">MKRCLSCIAVILAVLFATPLYADCTALLKKGQTLYVPAYSHVFIGDRGCSFNLTVTLALGRKSAIEPAFAQDA</sequence>
<evidence type="ECO:0000313" key="2">
    <source>
        <dbReference type="EMBL" id="MBZ0158043.1"/>
    </source>
</evidence>
<protein>
    <submittedName>
        <fullName evidence="2">DUF3124 domain-containing protein</fullName>
    </submittedName>
</protein>
<dbReference type="AlphaFoldDB" id="A0A953M310"/>
<gene>
    <name evidence="2" type="ORF">K8I29_17740</name>
</gene>
<reference evidence="2" key="2">
    <citation type="submission" date="2021-08" db="EMBL/GenBank/DDBJ databases">
        <authorList>
            <person name="Dalcin Martins P."/>
        </authorList>
    </citation>
    <scope>NUCLEOTIDE SEQUENCE</scope>
    <source>
        <strain evidence="2">MAG_39</strain>
    </source>
</reference>
<feature type="signal peptide" evidence="1">
    <location>
        <begin position="1"/>
        <end position="22"/>
    </location>
</feature>